<evidence type="ECO:0000313" key="1">
    <source>
        <dbReference type="EMBL" id="PAV21265.1"/>
    </source>
</evidence>
<evidence type="ECO:0000313" key="2">
    <source>
        <dbReference type="Proteomes" id="UP000217199"/>
    </source>
</evidence>
<proteinExistence type="predicted"/>
<comment type="caution">
    <text evidence="1">The sequence shown here is derived from an EMBL/GenBank/DDBJ whole genome shotgun (WGS) entry which is preliminary data.</text>
</comment>
<organism evidence="1 2">
    <name type="scientific">Pyrrhoderma noxium</name>
    <dbReference type="NCBI Taxonomy" id="2282107"/>
    <lineage>
        <taxon>Eukaryota</taxon>
        <taxon>Fungi</taxon>
        <taxon>Dikarya</taxon>
        <taxon>Basidiomycota</taxon>
        <taxon>Agaricomycotina</taxon>
        <taxon>Agaricomycetes</taxon>
        <taxon>Hymenochaetales</taxon>
        <taxon>Hymenochaetaceae</taxon>
        <taxon>Pyrrhoderma</taxon>
    </lineage>
</organism>
<sequence length="66" mass="7338">MFGQQNQQQQANRAAGASQWAAQADIVPCNTYLCPTTLACTLRRKVLQQCVLCDICSVTYPPSNYR</sequence>
<dbReference type="InParanoid" id="A0A286UP72"/>
<protein>
    <submittedName>
        <fullName evidence="1">Uncharacterized protein</fullName>
    </submittedName>
</protein>
<name>A0A286UP72_9AGAM</name>
<keyword evidence="2" id="KW-1185">Reference proteome</keyword>
<dbReference type="Proteomes" id="UP000217199">
    <property type="component" value="Unassembled WGS sequence"/>
</dbReference>
<dbReference type="AlphaFoldDB" id="A0A286UP72"/>
<dbReference type="EMBL" id="NBII01000003">
    <property type="protein sequence ID" value="PAV21265.1"/>
    <property type="molecule type" value="Genomic_DNA"/>
</dbReference>
<gene>
    <name evidence="1" type="ORF">PNOK_0389200</name>
</gene>
<reference evidence="1 2" key="1">
    <citation type="journal article" date="2017" name="Mol. Ecol.">
        <title>Comparative and population genomic landscape of Phellinus noxius: A hypervariable fungus causing root rot in trees.</title>
        <authorList>
            <person name="Chung C.L."/>
            <person name="Lee T.J."/>
            <person name="Akiba M."/>
            <person name="Lee H.H."/>
            <person name="Kuo T.H."/>
            <person name="Liu D."/>
            <person name="Ke H.M."/>
            <person name="Yokoi T."/>
            <person name="Roa M.B."/>
            <person name="Lu M.J."/>
            <person name="Chang Y.Y."/>
            <person name="Ann P.J."/>
            <person name="Tsai J.N."/>
            <person name="Chen C.Y."/>
            <person name="Tzean S.S."/>
            <person name="Ota Y."/>
            <person name="Hattori T."/>
            <person name="Sahashi N."/>
            <person name="Liou R.F."/>
            <person name="Kikuchi T."/>
            <person name="Tsai I.J."/>
        </authorList>
    </citation>
    <scope>NUCLEOTIDE SEQUENCE [LARGE SCALE GENOMIC DNA]</scope>
    <source>
        <strain evidence="1 2">FFPRI411160</strain>
    </source>
</reference>
<accession>A0A286UP72</accession>